<dbReference type="EMBL" id="MU118046">
    <property type="protein sequence ID" value="KAF9646878.1"/>
    <property type="molecule type" value="Genomic_DNA"/>
</dbReference>
<sequence length="159" mass="17701">MESSEPSMSGLLVARVLRFLSFVINDPEELHRCALVHWFSIFGNQLDPDNHGMWVVTPNYFGSAPSVSVIHADSIFRVAHLPIFDENPLPRTLNYTSTLDSSNSHRTRVLTRETSSEQWLKRSVCRDIGKGAKLEGHSGPFSALPVLSTSGMIKGEIFC</sequence>
<evidence type="ECO:0000313" key="1">
    <source>
        <dbReference type="EMBL" id="KAF9646878.1"/>
    </source>
</evidence>
<accession>A0ACB6ZBW7</accession>
<reference evidence="1" key="1">
    <citation type="submission" date="2019-10" db="EMBL/GenBank/DDBJ databases">
        <authorList>
            <consortium name="DOE Joint Genome Institute"/>
            <person name="Kuo A."/>
            <person name="Miyauchi S."/>
            <person name="Kiss E."/>
            <person name="Drula E."/>
            <person name="Kohler A."/>
            <person name="Sanchez-Garcia M."/>
            <person name="Andreopoulos B."/>
            <person name="Barry K.W."/>
            <person name="Bonito G."/>
            <person name="Buee M."/>
            <person name="Carver A."/>
            <person name="Chen C."/>
            <person name="Cichocki N."/>
            <person name="Clum A."/>
            <person name="Culley D."/>
            <person name="Crous P.W."/>
            <person name="Fauchery L."/>
            <person name="Girlanda M."/>
            <person name="Hayes R."/>
            <person name="Keri Z."/>
            <person name="Labutti K."/>
            <person name="Lipzen A."/>
            <person name="Lombard V."/>
            <person name="Magnuson J."/>
            <person name="Maillard F."/>
            <person name="Morin E."/>
            <person name="Murat C."/>
            <person name="Nolan M."/>
            <person name="Ohm R."/>
            <person name="Pangilinan J."/>
            <person name="Pereira M."/>
            <person name="Perotto S."/>
            <person name="Peter M."/>
            <person name="Riley R."/>
            <person name="Sitrit Y."/>
            <person name="Stielow B."/>
            <person name="Szollosi G."/>
            <person name="Zifcakova L."/>
            <person name="Stursova M."/>
            <person name="Spatafora J.W."/>
            <person name="Tedersoo L."/>
            <person name="Vaario L.-M."/>
            <person name="Yamada A."/>
            <person name="Yan M."/>
            <person name="Wang P."/>
            <person name="Xu J."/>
            <person name="Bruns T."/>
            <person name="Baldrian P."/>
            <person name="Vilgalys R."/>
            <person name="Henrissat B."/>
            <person name="Grigoriev I.V."/>
            <person name="Hibbett D."/>
            <person name="Nagy L.G."/>
            <person name="Martin F.M."/>
        </authorList>
    </citation>
    <scope>NUCLEOTIDE SEQUENCE</scope>
    <source>
        <strain evidence="1">P2</strain>
    </source>
</reference>
<evidence type="ECO:0000313" key="2">
    <source>
        <dbReference type="Proteomes" id="UP000886501"/>
    </source>
</evidence>
<name>A0ACB6ZBW7_THEGA</name>
<keyword evidence="2" id="KW-1185">Reference proteome</keyword>
<proteinExistence type="predicted"/>
<organism evidence="1 2">
    <name type="scientific">Thelephora ganbajun</name>
    <name type="common">Ganba fungus</name>
    <dbReference type="NCBI Taxonomy" id="370292"/>
    <lineage>
        <taxon>Eukaryota</taxon>
        <taxon>Fungi</taxon>
        <taxon>Dikarya</taxon>
        <taxon>Basidiomycota</taxon>
        <taxon>Agaricomycotina</taxon>
        <taxon>Agaricomycetes</taxon>
        <taxon>Thelephorales</taxon>
        <taxon>Thelephoraceae</taxon>
        <taxon>Thelephora</taxon>
    </lineage>
</organism>
<reference evidence="1" key="2">
    <citation type="journal article" date="2020" name="Nat. Commun.">
        <title>Large-scale genome sequencing of mycorrhizal fungi provides insights into the early evolution of symbiotic traits.</title>
        <authorList>
            <person name="Miyauchi S."/>
            <person name="Kiss E."/>
            <person name="Kuo A."/>
            <person name="Drula E."/>
            <person name="Kohler A."/>
            <person name="Sanchez-Garcia M."/>
            <person name="Morin E."/>
            <person name="Andreopoulos B."/>
            <person name="Barry K.W."/>
            <person name="Bonito G."/>
            <person name="Buee M."/>
            <person name="Carver A."/>
            <person name="Chen C."/>
            <person name="Cichocki N."/>
            <person name="Clum A."/>
            <person name="Culley D."/>
            <person name="Crous P.W."/>
            <person name="Fauchery L."/>
            <person name="Girlanda M."/>
            <person name="Hayes R.D."/>
            <person name="Keri Z."/>
            <person name="LaButti K."/>
            <person name="Lipzen A."/>
            <person name="Lombard V."/>
            <person name="Magnuson J."/>
            <person name="Maillard F."/>
            <person name="Murat C."/>
            <person name="Nolan M."/>
            <person name="Ohm R.A."/>
            <person name="Pangilinan J."/>
            <person name="Pereira M.F."/>
            <person name="Perotto S."/>
            <person name="Peter M."/>
            <person name="Pfister S."/>
            <person name="Riley R."/>
            <person name="Sitrit Y."/>
            <person name="Stielow J.B."/>
            <person name="Szollosi G."/>
            <person name="Zifcakova L."/>
            <person name="Stursova M."/>
            <person name="Spatafora J.W."/>
            <person name="Tedersoo L."/>
            <person name="Vaario L.M."/>
            <person name="Yamada A."/>
            <person name="Yan M."/>
            <person name="Wang P."/>
            <person name="Xu J."/>
            <person name="Bruns T."/>
            <person name="Baldrian P."/>
            <person name="Vilgalys R."/>
            <person name="Dunand C."/>
            <person name="Henrissat B."/>
            <person name="Grigoriev I.V."/>
            <person name="Hibbett D."/>
            <person name="Nagy L.G."/>
            <person name="Martin F.M."/>
        </authorList>
    </citation>
    <scope>NUCLEOTIDE SEQUENCE</scope>
    <source>
        <strain evidence="1">P2</strain>
    </source>
</reference>
<comment type="caution">
    <text evidence="1">The sequence shown here is derived from an EMBL/GenBank/DDBJ whole genome shotgun (WGS) entry which is preliminary data.</text>
</comment>
<dbReference type="Proteomes" id="UP000886501">
    <property type="component" value="Unassembled WGS sequence"/>
</dbReference>
<protein>
    <submittedName>
        <fullName evidence="1">Uncharacterized protein</fullName>
    </submittedName>
</protein>
<gene>
    <name evidence="1" type="ORF">BDM02DRAFT_2865697</name>
</gene>